<dbReference type="InterPro" id="IPR012340">
    <property type="entry name" value="NA-bd_OB-fold"/>
</dbReference>
<dbReference type="Gene3D" id="2.40.50.140">
    <property type="entry name" value="Nucleic acid-binding proteins"/>
    <property type="match status" value="1"/>
</dbReference>
<protein>
    <recommendedName>
        <fullName evidence="1">NfeD-like C-terminal domain-containing protein</fullName>
    </recommendedName>
</protein>
<reference evidence="2 3" key="1">
    <citation type="submission" date="2019-12" db="EMBL/GenBank/DDBJ databases">
        <title>Full genome sequence of a Bacillus safensis strain isolated from commercially available natto in Indonesia.</title>
        <authorList>
            <person name="Yoshida M."/>
            <person name="Uomi M."/>
            <person name="Waturangi D."/>
            <person name="Ekaputri J.J."/>
            <person name="Setiamarga D.H.E."/>
        </authorList>
    </citation>
    <scope>NUCLEOTIDE SEQUENCE [LARGE SCALE GENOMIC DNA]</scope>
    <source>
        <strain evidence="2 3">IDN1</strain>
    </source>
</reference>
<organism evidence="2 3">
    <name type="scientific">Bacillus safensis</name>
    <dbReference type="NCBI Taxonomy" id="561879"/>
    <lineage>
        <taxon>Bacteria</taxon>
        <taxon>Bacillati</taxon>
        <taxon>Bacillota</taxon>
        <taxon>Bacilli</taxon>
        <taxon>Bacillales</taxon>
        <taxon>Bacillaceae</taxon>
        <taxon>Bacillus</taxon>
    </lineage>
</organism>
<accession>A0A5S9MG79</accession>
<sequence length="49" mass="5298">MTATALRPSGTIVLGDERIDVVSEGAFIDKDEQVKIVKAEGSRIVVRKV</sequence>
<dbReference type="InterPro" id="IPR002810">
    <property type="entry name" value="NfeD-like_C"/>
</dbReference>
<evidence type="ECO:0000259" key="1">
    <source>
        <dbReference type="Pfam" id="PF01957"/>
    </source>
</evidence>
<gene>
    <name evidence="2" type="ORF">BsIDN1_44370</name>
</gene>
<evidence type="ECO:0000313" key="2">
    <source>
        <dbReference type="EMBL" id="BBP90819.1"/>
    </source>
</evidence>
<dbReference type="Pfam" id="PF01957">
    <property type="entry name" value="NfeD"/>
    <property type="match status" value="1"/>
</dbReference>
<feature type="domain" description="NfeD-like C-terminal" evidence="1">
    <location>
        <begin position="3"/>
        <end position="48"/>
    </location>
</feature>
<proteinExistence type="predicted"/>
<dbReference type="EMBL" id="AP021906">
    <property type="protein sequence ID" value="BBP90819.1"/>
    <property type="molecule type" value="Genomic_DNA"/>
</dbReference>
<name>A0A5S9MG79_BACIA</name>
<dbReference type="Proteomes" id="UP000464658">
    <property type="component" value="Chromosome"/>
</dbReference>
<dbReference type="AlphaFoldDB" id="A0A5S9MG79"/>
<evidence type="ECO:0000313" key="3">
    <source>
        <dbReference type="Proteomes" id="UP000464658"/>
    </source>
</evidence>